<dbReference type="InterPro" id="IPR029045">
    <property type="entry name" value="ClpP/crotonase-like_dom_sf"/>
</dbReference>
<proteinExistence type="inferred from homology"/>
<name>M0M6Q9_9EURY</name>
<accession>M0M6Q9</accession>
<dbReference type="CDD" id="cd06558">
    <property type="entry name" value="crotonase-like"/>
    <property type="match status" value="1"/>
</dbReference>
<sequence length="229" mass="23678">MIRIETDGRVGSLTIDRPEKRNALTADALTALETGIERLETPVVRLRGAGPAFCAGADLEAVAALDGERAAEFARRGQRVANAIEGSSSVVVAVVDGPARGGGVELALACDLQVATPDATFAEPGVRLGLFGAWGGTHRLPDVVGDGNALDLSLTGRVVDADEALRMGLVSRVVEDPETVVASVAGNDAAALRAVKERLRDDASAATQDDREAEAFAGLVEQQDLANRG</sequence>
<dbReference type="Proteomes" id="UP000011566">
    <property type="component" value="Unassembled WGS sequence"/>
</dbReference>
<evidence type="ECO:0000256" key="2">
    <source>
        <dbReference type="RuleBase" id="RU003707"/>
    </source>
</evidence>
<keyword evidence="4" id="KW-1185">Reference proteome</keyword>
<dbReference type="GO" id="GO:0003824">
    <property type="term" value="F:catalytic activity"/>
    <property type="evidence" value="ECO:0007669"/>
    <property type="project" value="InterPro"/>
</dbReference>
<reference evidence="3 4" key="1">
    <citation type="journal article" date="2014" name="PLoS Genet.">
        <title>Phylogenetically driven sequencing of extremely halophilic archaea reveals strategies for static and dynamic osmo-response.</title>
        <authorList>
            <person name="Becker E.A."/>
            <person name="Seitzer P.M."/>
            <person name="Tritt A."/>
            <person name="Larsen D."/>
            <person name="Krusor M."/>
            <person name="Yao A.I."/>
            <person name="Wu D."/>
            <person name="Madern D."/>
            <person name="Eisen J.A."/>
            <person name="Darling A.E."/>
            <person name="Facciotti M.T."/>
        </authorList>
    </citation>
    <scope>NUCLEOTIDE SEQUENCE [LARGE SCALE GENOMIC DNA]</scope>
    <source>
        <strain evidence="3 4">100A6</strain>
    </source>
</reference>
<dbReference type="PANTHER" id="PTHR43802:SF1">
    <property type="entry name" value="IP11341P-RELATED"/>
    <property type="match status" value="1"/>
</dbReference>
<comment type="caution">
    <text evidence="3">The sequence shown here is derived from an EMBL/GenBank/DDBJ whole genome shotgun (WGS) entry which is preliminary data.</text>
</comment>
<dbReference type="AlphaFoldDB" id="M0M6Q9"/>
<protein>
    <submittedName>
        <fullName evidence="3">Enoyl-CoA hydratase</fullName>
    </submittedName>
</protein>
<comment type="similarity">
    <text evidence="1 2">Belongs to the enoyl-CoA hydratase/isomerase family.</text>
</comment>
<dbReference type="EMBL" id="AOMB01000007">
    <property type="protein sequence ID" value="EMA41073.1"/>
    <property type="molecule type" value="Genomic_DNA"/>
</dbReference>
<evidence type="ECO:0000256" key="1">
    <source>
        <dbReference type="ARBA" id="ARBA00005254"/>
    </source>
</evidence>
<dbReference type="Gene3D" id="3.90.226.10">
    <property type="entry name" value="2-enoyl-CoA Hydratase, Chain A, domain 1"/>
    <property type="match status" value="1"/>
</dbReference>
<dbReference type="SUPFAM" id="SSF52096">
    <property type="entry name" value="ClpP/crotonase"/>
    <property type="match status" value="1"/>
</dbReference>
<evidence type="ECO:0000313" key="3">
    <source>
        <dbReference type="EMBL" id="EMA41073.1"/>
    </source>
</evidence>
<evidence type="ECO:0000313" key="4">
    <source>
        <dbReference type="Proteomes" id="UP000011566"/>
    </source>
</evidence>
<dbReference type="PATRIC" id="fig|1132509.6.peg.643"/>
<gene>
    <name evidence="3" type="ORF">C447_02712</name>
</gene>
<dbReference type="InterPro" id="IPR001753">
    <property type="entry name" value="Enoyl-CoA_hydra/iso"/>
</dbReference>
<dbReference type="eggNOG" id="arCOG00239">
    <property type="taxonomic scope" value="Archaea"/>
</dbReference>
<dbReference type="Pfam" id="PF00378">
    <property type="entry name" value="ECH_1"/>
    <property type="match status" value="1"/>
</dbReference>
<organism evidence="3 4">
    <name type="scientific">Halococcus hamelinensis 100A6</name>
    <dbReference type="NCBI Taxonomy" id="1132509"/>
    <lineage>
        <taxon>Archaea</taxon>
        <taxon>Methanobacteriati</taxon>
        <taxon>Methanobacteriota</taxon>
        <taxon>Stenosarchaea group</taxon>
        <taxon>Halobacteria</taxon>
        <taxon>Halobacteriales</taxon>
        <taxon>Halococcaceae</taxon>
        <taxon>Halococcus</taxon>
    </lineage>
</organism>
<dbReference type="RefSeq" id="WP_007690632.1">
    <property type="nucleotide sequence ID" value="NZ_AOMB01000007.1"/>
</dbReference>
<dbReference type="OrthoDB" id="203755at2157"/>
<dbReference type="PROSITE" id="PS00166">
    <property type="entry name" value="ENOYL_COA_HYDRATASE"/>
    <property type="match status" value="1"/>
</dbReference>
<dbReference type="InterPro" id="IPR018376">
    <property type="entry name" value="Enoyl-CoA_hyd/isom_CS"/>
</dbReference>
<dbReference type="PANTHER" id="PTHR43802">
    <property type="entry name" value="ENOYL-COA HYDRATASE"/>
    <property type="match status" value="1"/>
</dbReference>